<evidence type="ECO:0000256" key="8">
    <source>
        <dbReference type="SAM" id="MobiDB-lite"/>
    </source>
</evidence>
<dbReference type="InterPro" id="IPR051694">
    <property type="entry name" value="Immunoregulatory_rcpt-like"/>
</dbReference>
<name>A0AAJ0CRS7_9HYPO</name>
<evidence type="ECO:0000256" key="7">
    <source>
        <dbReference type="ARBA" id="ARBA00023136"/>
    </source>
</evidence>
<evidence type="ECO:0000256" key="6">
    <source>
        <dbReference type="ARBA" id="ARBA00022989"/>
    </source>
</evidence>
<feature type="domain" description="Epidermal growth factor receptor-like transmembrane-juxtamembrane segment" evidence="10">
    <location>
        <begin position="173"/>
        <end position="201"/>
    </location>
</feature>
<keyword evidence="2" id="KW-0597">Phosphoprotein</keyword>
<reference evidence="11" key="1">
    <citation type="submission" date="2023-06" db="EMBL/GenBank/DDBJ databases">
        <title>Conoideocrella luteorostrata (Hypocreales: Clavicipitaceae), a potential biocontrol fungus for elongate hemlock scale in United States Christmas tree production areas.</title>
        <authorList>
            <person name="Barrett H."/>
            <person name="Lovett B."/>
            <person name="Macias A.M."/>
            <person name="Stajich J.E."/>
            <person name="Kasson M.T."/>
        </authorList>
    </citation>
    <scope>NUCLEOTIDE SEQUENCE</scope>
    <source>
        <strain evidence="11">ARSEF 14590</strain>
    </source>
</reference>
<evidence type="ECO:0000256" key="1">
    <source>
        <dbReference type="ARBA" id="ARBA00004167"/>
    </source>
</evidence>
<feature type="compositionally biased region" description="Low complexity" evidence="8">
    <location>
        <begin position="132"/>
        <end position="153"/>
    </location>
</feature>
<keyword evidence="7 9" id="KW-0472">Membrane</keyword>
<sequence length="268" mass="28669">MPSEKIQGFPLRRNNSCQSDEESCGGTWDKWQACCPHNSYCPGRDRPYSNNICCPDSSNCTALSISPPICANSSWNLYSWNGKDESGGWFCCESNAMGFYKAGQKFVGCRDPGAEGNPDFIDLAAKTTGTHSSTAYSTTANSASSAEATAPTAPGISPNSSHTADSDAVARAIAAGVVGGVAGLAIIIAAIWFFMRRRRRQQTAKQLTQQSPQKPPQQLALSEFSQPDSHLGYHQPDQTAHPAELDAETTPVEMTGESRPSQASNKPL</sequence>
<evidence type="ECO:0000256" key="4">
    <source>
        <dbReference type="ARBA" id="ARBA00022741"/>
    </source>
</evidence>
<feature type="transmembrane region" description="Helical" evidence="9">
    <location>
        <begin position="172"/>
        <end position="195"/>
    </location>
</feature>
<gene>
    <name evidence="11" type="ORF">QQS21_005792</name>
</gene>
<keyword evidence="12" id="KW-1185">Reference proteome</keyword>
<keyword evidence="5" id="KW-0067">ATP-binding</keyword>
<evidence type="ECO:0000256" key="9">
    <source>
        <dbReference type="SAM" id="Phobius"/>
    </source>
</evidence>
<feature type="region of interest" description="Disordered" evidence="8">
    <location>
        <begin position="203"/>
        <end position="268"/>
    </location>
</feature>
<feature type="compositionally biased region" description="Polar residues" evidence="8">
    <location>
        <begin position="258"/>
        <end position="268"/>
    </location>
</feature>
<feature type="region of interest" description="Disordered" evidence="8">
    <location>
        <begin position="132"/>
        <end position="163"/>
    </location>
</feature>
<evidence type="ECO:0000259" key="10">
    <source>
        <dbReference type="Pfam" id="PF21314"/>
    </source>
</evidence>
<comment type="subcellular location">
    <subcellularLocation>
        <location evidence="1">Membrane</location>
        <topology evidence="1">Single-pass membrane protein</topology>
    </subcellularLocation>
</comment>
<evidence type="ECO:0000313" key="11">
    <source>
        <dbReference type="EMBL" id="KAK2598081.1"/>
    </source>
</evidence>
<dbReference type="PANTHER" id="PTHR15549:SF27">
    <property type="entry name" value="CHITIN-BINDING TYPE-1 DOMAIN-CONTAINING PROTEIN"/>
    <property type="match status" value="1"/>
</dbReference>
<keyword evidence="4" id="KW-0547">Nucleotide-binding</keyword>
<proteinExistence type="predicted"/>
<keyword evidence="6 9" id="KW-1133">Transmembrane helix</keyword>
<comment type="caution">
    <text evidence="11">The sequence shown here is derived from an EMBL/GenBank/DDBJ whole genome shotgun (WGS) entry which is preliminary data.</text>
</comment>
<dbReference type="PANTHER" id="PTHR15549">
    <property type="entry name" value="PAIRED IMMUNOGLOBULIN-LIKE TYPE 2 RECEPTOR"/>
    <property type="match status" value="1"/>
</dbReference>
<protein>
    <recommendedName>
        <fullName evidence="10">Epidermal growth factor receptor-like transmembrane-juxtamembrane segment domain-containing protein</fullName>
    </recommendedName>
</protein>
<organism evidence="11 12">
    <name type="scientific">Conoideocrella luteorostrata</name>
    <dbReference type="NCBI Taxonomy" id="1105319"/>
    <lineage>
        <taxon>Eukaryota</taxon>
        <taxon>Fungi</taxon>
        <taxon>Dikarya</taxon>
        <taxon>Ascomycota</taxon>
        <taxon>Pezizomycotina</taxon>
        <taxon>Sordariomycetes</taxon>
        <taxon>Hypocreomycetidae</taxon>
        <taxon>Hypocreales</taxon>
        <taxon>Clavicipitaceae</taxon>
        <taxon>Conoideocrella</taxon>
    </lineage>
</organism>
<accession>A0AAJ0CRS7</accession>
<dbReference type="EMBL" id="JASWJB010000100">
    <property type="protein sequence ID" value="KAK2598081.1"/>
    <property type="molecule type" value="Genomic_DNA"/>
</dbReference>
<dbReference type="Proteomes" id="UP001251528">
    <property type="component" value="Unassembled WGS sequence"/>
</dbReference>
<dbReference type="InterPro" id="IPR049328">
    <property type="entry name" value="TM_ErbB1"/>
</dbReference>
<dbReference type="GO" id="GO:0071944">
    <property type="term" value="C:cell periphery"/>
    <property type="evidence" value="ECO:0007669"/>
    <property type="project" value="UniProtKB-ARBA"/>
</dbReference>
<keyword evidence="3 9" id="KW-0812">Transmembrane</keyword>
<dbReference type="GO" id="GO:0005524">
    <property type="term" value="F:ATP binding"/>
    <property type="evidence" value="ECO:0007669"/>
    <property type="project" value="UniProtKB-KW"/>
</dbReference>
<feature type="compositionally biased region" description="Polar residues" evidence="8">
    <location>
        <begin position="219"/>
        <end position="228"/>
    </location>
</feature>
<evidence type="ECO:0000256" key="3">
    <source>
        <dbReference type="ARBA" id="ARBA00022692"/>
    </source>
</evidence>
<evidence type="ECO:0000256" key="2">
    <source>
        <dbReference type="ARBA" id="ARBA00022553"/>
    </source>
</evidence>
<dbReference type="GO" id="GO:0016020">
    <property type="term" value="C:membrane"/>
    <property type="evidence" value="ECO:0007669"/>
    <property type="project" value="UniProtKB-SubCell"/>
</dbReference>
<feature type="compositionally biased region" description="Polar residues" evidence="8">
    <location>
        <begin position="203"/>
        <end position="212"/>
    </location>
</feature>
<evidence type="ECO:0000256" key="5">
    <source>
        <dbReference type="ARBA" id="ARBA00022840"/>
    </source>
</evidence>
<dbReference type="AlphaFoldDB" id="A0AAJ0CRS7"/>
<evidence type="ECO:0000313" key="12">
    <source>
        <dbReference type="Proteomes" id="UP001251528"/>
    </source>
</evidence>
<dbReference type="Pfam" id="PF21314">
    <property type="entry name" value="TM_ErbB1"/>
    <property type="match status" value="1"/>
</dbReference>